<organism evidence="2 3">
    <name type="scientific">Fictibacillus marinisediminis</name>
    <dbReference type="NCBI Taxonomy" id="2878389"/>
    <lineage>
        <taxon>Bacteria</taxon>
        <taxon>Bacillati</taxon>
        <taxon>Bacillota</taxon>
        <taxon>Bacilli</taxon>
        <taxon>Bacillales</taxon>
        <taxon>Fictibacillaceae</taxon>
        <taxon>Fictibacillus</taxon>
    </lineage>
</organism>
<feature type="region of interest" description="Disordered" evidence="1">
    <location>
        <begin position="25"/>
        <end position="58"/>
    </location>
</feature>
<keyword evidence="3" id="KW-1185">Reference proteome</keyword>
<evidence type="ECO:0000313" key="3">
    <source>
        <dbReference type="Proteomes" id="UP001139011"/>
    </source>
</evidence>
<sequence length="299" mass="33068">MKNKIWIAGLCAGTLVFGAAGCSSETTKKDEAAPSEIKKENKNKEQSDKPADTKAQMITDEGIYTKKMDDQTIEIKTASNGTLLLQLTDASKEAIETIKTGSTVSISFQAEDHHYTAETIKLIKAPRAQPSKPKPRPEQTVLPKTKTLIVNVEGEQDKRTAKLAESDQGYYFYKFDHFDFTAEEPGRDLLYSQMDEEYFVRIEPLDDAASLADIKSLGIKELEEIGKPDEVKGSDVDSGAFGGAKLVLKAASDELIKYIIVQETDGHLVKYTVHLPVREPIEGIEPSFWSMLGSLAFKK</sequence>
<reference evidence="2" key="1">
    <citation type="submission" date="2021-09" db="EMBL/GenBank/DDBJ databases">
        <title>Genome analysis of Fictibacillus sp. KIGAM418 isolated from marine sediment.</title>
        <authorList>
            <person name="Seo M.-J."/>
            <person name="Cho E.-S."/>
            <person name="Hwang C.Y."/>
        </authorList>
    </citation>
    <scope>NUCLEOTIDE SEQUENCE</scope>
    <source>
        <strain evidence="2">KIGAM418</strain>
    </source>
</reference>
<gene>
    <name evidence="2" type="ORF">LCY76_08550</name>
</gene>
<dbReference type="PROSITE" id="PS51257">
    <property type="entry name" value="PROKAR_LIPOPROTEIN"/>
    <property type="match status" value="1"/>
</dbReference>
<proteinExistence type="predicted"/>
<evidence type="ECO:0000256" key="1">
    <source>
        <dbReference type="SAM" id="MobiDB-lite"/>
    </source>
</evidence>
<dbReference type="EMBL" id="JAIWJX010000002">
    <property type="protein sequence ID" value="MCK6256642.1"/>
    <property type="molecule type" value="Genomic_DNA"/>
</dbReference>
<evidence type="ECO:0008006" key="4">
    <source>
        <dbReference type="Google" id="ProtNLM"/>
    </source>
</evidence>
<accession>A0A9X1X9E0</accession>
<dbReference type="AlphaFoldDB" id="A0A9X1X9E0"/>
<evidence type="ECO:0000313" key="2">
    <source>
        <dbReference type="EMBL" id="MCK6256642.1"/>
    </source>
</evidence>
<dbReference type="RefSeq" id="WP_248252280.1">
    <property type="nucleotide sequence ID" value="NZ_JAIWJX010000002.1"/>
</dbReference>
<name>A0A9X1X9E0_9BACL</name>
<protein>
    <recommendedName>
        <fullName evidence="4">Lipoprotein</fullName>
    </recommendedName>
</protein>
<dbReference type="Proteomes" id="UP001139011">
    <property type="component" value="Unassembled WGS sequence"/>
</dbReference>
<comment type="caution">
    <text evidence="2">The sequence shown here is derived from an EMBL/GenBank/DDBJ whole genome shotgun (WGS) entry which is preliminary data.</text>
</comment>
<feature type="compositionally biased region" description="Basic and acidic residues" evidence="1">
    <location>
        <begin position="26"/>
        <end position="52"/>
    </location>
</feature>